<evidence type="ECO:0000313" key="2">
    <source>
        <dbReference type="EMBL" id="OYR19591.1"/>
    </source>
</evidence>
<evidence type="ECO:0000313" key="3">
    <source>
        <dbReference type="Proteomes" id="UP000216345"/>
    </source>
</evidence>
<feature type="non-terminal residue" evidence="2">
    <location>
        <position position="72"/>
    </location>
</feature>
<accession>A0A256FYT0</accession>
<evidence type="ECO:0000256" key="1">
    <source>
        <dbReference type="SAM" id="MobiDB-lite"/>
    </source>
</evidence>
<dbReference type="EMBL" id="NNRK01000002">
    <property type="protein sequence ID" value="OYR19591.1"/>
    <property type="molecule type" value="Genomic_DNA"/>
</dbReference>
<dbReference type="Proteomes" id="UP000216345">
    <property type="component" value="Unassembled WGS sequence"/>
</dbReference>
<keyword evidence="3" id="KW-1185">Reference proteome</keyword>
<dbReference type="AlphaFoldDB" id="A0A256FYT0"/>
<feature type="compositionally biased region" description="Gly residues" evidence="1">
    <location>
        <begin position="50"/>
        <end position="72"/>
    </location>
</feature>
<name>A0A256FYT0_9HYPH</name>
<feature type="region of interest" description="Disordered" evidence="1">
    <location>
        <begin position="27"/>
        <end position="72"/>
    </location>
</feature>
<sequence length="72" mass="6197">MWGVAGISVLATNEPAFSQTGIILATNTESSGGAGGKSSSGTNGVAGTAGADGAGGAGGGGGAGTGTPTGAG</sequence>
<proteinExistence type="predicted"/>
<protein>
    <submittedName>
        <fullName evidence="2">Uncharacterized protein</fullName>
    </submittedName>
</protein>
<organism evidence="2 3">
    <name type="scientific">Brucella rhizosphaerae</name>
    <dbReference type="NCBI Taxonomy" id="571254"/>
    <lineage>
        <taxon>Bacteria</taxon>
        <taxon>Pseudomonadati</taxon>
        <taxon>Pseudomonadota</taxon>
        <taxon>Alphaproteobacteria</taxon>
        <taxon>Hyphomicrobiales</taxon>
        <taxon>Brucellaceae</taxon>
        <taxon>Brucella/Ochrobactrum group</taxon>
        <taxon>Brucella</taxon>
    </lineage>
</organism>
<reference evidence="2 3" key="1">
    <citation type="submission" date="2017-07" db="EMBL/GenBank/DDBJ databases">
        <title>Phylogenetic study on the rhizospheric bacterium Ochrobactrum sp. A44.</title>
        <authorList>
            <person name="Krzyzanowska D.M."/>
            <person name="Ossowicki A."/>
            <person name="Rajewska M."/>
            <person name="Maciag T."/>
            <person name="Kaczynski Z."/>
            <person name="Czerwicka M."/>
            <person name="Jafra S."/>
        </authorList>
    </citation>
    <scope>NUCLEOTIDE SEQUENCE [LARGE SCALE GENOMIC DNA]</scope>
    <source>
        <strain evidence="2 3">PR17</strain>
    </source>
</reference>
<feature type="compositionally biased region" description="Low complexity" evidence="1">
    <location>
        <begin position="39"/>
        <end position="49"/>
    </location>
</feature>
<comment type="caution">
    <text evidence="2">The sequence shown here is derived from an EMBL/GenBank/DDBJ whole genome shotgun (WGS) entry which is preliminary data.</text>
</comment>
<gene>
    <name evidence="2" type="ORF">CEV32_4942</name>
</gene>